<dbReference type="PANTHER" id="PTHR11960">
    <property type="entry name" value="EUKARYOTIC TRANSLATION INITIATION FACTOR 4E RELATED"/>
    <property type="match status" value="1"/>
</dbReference>
<dbReference type="PANTHER" id="PTHR11960:SF8">
    <property type="entry name" value="EUKARYOTIC TRANSLATION INITIATION FACTOR 4E1-RELATED"/>
    <property type="match status" value="1"/>
</dbReference>
<dbReference type="InterPro" id="IPR001040">
    <property type="entry name" value="TIF_eIF_4E"/>
</dbReference>
<dbReference type="SUPFAM" id="SSF55418">
    <property type="entry name" value="eIF4e-like"/>
    <property type="match status" value="1"/>
</dbReference>
<evidence type="ECO:0000256" key="1">
    <source>
        <dbReference type="ARBA" id="ARBA00009860"/>
    </source>
</evidence>
<dbReference type="GO" id="GO:0006417">
    <property type="term" value="P:regulation of translation"/>
    <property type="evidence" value="ECO:0007669"/>
    <property type="project" value="UniProtKB-KW"/>
</dbReference>
<dbReference type="InterPro" id="IPR023398">
    <property type="entry name" value="TIF_eIF4e-like"/>
</dbReference>
<evidence type="ECO:0000313" key="9">
    <source>
        <dbReference type="EMBL" id="CAD7622872.1"/>
    </source>
</evidence>
<name>A0A7R9PW36_9ACAR</name>
<dbReference type="GO" id="GO:0000340">
    <property type="term" value="F:RNA 7-methylguanosine cap binding"/>
    <property type="evidence" value="ECO:0007669"/>
    <property type="project" value="TreeGrafter"/>
</dbReference>
<dbReference type="EMBL" id="OC855908">
    <property type="protein sequence ID" value="CAD7622872.1"/>
    <property type="molecule type" value="Genomic_DNA"/>
</dbReference>
<evidence type="ECO:0000256" key="5">
    <source>
        <dbReference type="ARBA" id="ARBA00022917"/>
    </source>
</evidence>
<dbReference type="GO" id="GO:0003743">
    <property type="term" value="F:translation initiation factor activity"/>
    <property type="evidence" value="ECO:0007669"/>
    <property type="project" value="UniProtKB-KW"/>
</dbReference>
<keyword evidence="2 7" id="KW-0396">Initiation factor</keyword>
<evidence type="ECO:0000256" key="7">
    <source>
        <dbReference type="RuleBase" id="RU004374"/>
    </source>
</evidence>
<dbReference type="AlphaFoldDB" id="A0A7R9PW36"/>
<dbReference type="PROSITE" id="PS00813">
    <property type="entry name" value="IF4E"/>
    <property type="match status" value="1"/>
</dbReference>
<evidence type="ECO:0000256" key="6">
    <source>
        <dbReference type="ARBA" id="ARBA00032656"/>
    </source>
</evidence>
<dbReference type="GO" id="GO:0016281">
    <property type="term" value="C:eukaryotic translation initiation factor 4F complex"/>
    <property type="evidence" value="ECO:0007669"/>
    <property type="project" value="TreeGrafter"/>
</dbReference>
<sequence length="329" mass="36978">MDSMPLNATLSSTPPTDQLAIDSALNALNIDDNNTDHNNNNDNTADDCHREECGRESAVDECDDRHKKEDSDDEDVSCDGVSCGETEATMASTITAAAMDGPIEGPMDGPADGPVNHRLVRQPAVNSRHPLTYRWQLWFWRADPGVKVVWRQALQRVCEPLNTIEDFWSLYHHIVCVQQLVAPSDYCLFKAGVEPMWEDCHNINGGKWSLEFPKGPNRQMDARLDDIWLEVLLCLIGEGFNEFGEEICGAVVNVRAKEDRISVWTANSSKSVANLRIGEILKVRTGYSRAMKYEAHETSQRIALQKERLYDSKPAANQRVPQTRRSCVF</sequence>
<keyword evidence="10" id="KW-1185">Reference proteome</keyword>
<dbReference type="Gene3D" id="3.30.760.10">
    <property type="entry name" value="RNA Cap, Translation Initiation Factor Eif4e"/>
    <property type="match status" value="1"/>
</dbReference>
<comment type="similarity">
    <text evidence="1 7">Belongs to the eukaryotic initiation factor 4E family.</text>
</comment>
<evidence type="ECO:0000256" key="2">
    <source>
        <dbReference type="ARBA" id="ARBA00022540"/>
    </source>
</evidence>
<feature type="compositionally biased region" description="Low complexity" evidence="8">
    <location>
        <begin position="30"/>
        <end position="43"/>
    </location>
</feature>
<keyword evidence="3" id="KW-0810">Translation regulation</keyword>
<keyword evidence="5 7" id="KW-0648">Protein biosynthesis</keyword>
<feature type="compositionally biased region" description="Basic and acidic residues" evidence="8">
    <location>
        <begin position="46"/>
        <end position="70"/>
    </location>
</feature>
<evidence type="ECO:0000256" key="8">
    <source>
        <dbReference type="SAM" id="MobiDB-lite"/>
    </source>
</evidence>
<gene>
    <name evidence="9" type="ORF">OSB1V03_LOCUS3335</name>
</gene>
<proteinExistence type="inferred from homology"/>
<dbReference type="InterPro" id="IPR019770">
    <property type="entry name" value="TIF_eIF_4E_CS"/>
</dbReference>
<keyword evidence="4 7" id="KW-0694">RNA-binding</keyword>
<dbReference type="EMBL" id="CAJPIZ010001333">
    <property type="protein sequence ID" value="CAG2103302.1"/>
    <property type="molecule type" value="Genomic_DNA"/>
</dbReference>
<accession>A0A7R9PW36</accession>
<evidence type="ECO:0000256" key="3">
    <source>
        <dbReference type="ARBA" id="ARBA00022845"/>
    </source>
</evidence>
<organism evidence="9">
    <name type="scientific">Medioppia subpectinata</name>
    <dbReference type="NCBI Taxonomy" id="1979941"/>
    <lineage>
        <taxon>Eukaryota</taxon>
        <taxon>Metazoa</taxon>
        <taxon>Ecdysozoa</taxon>
        <taxon>Arthropoda</taxon>
        <taxon>Chelicerata</taxon>
        <taxon>Arachnida</taxon>
        <taxon>Acari</taxon>
        <taxon>Acariformes</taxon>
        <taxon>Sarcoptiformes</taxon>
        <taxon>Oribatida</taxon>
        <taxon>Brachypylina</taxon>
        <taxon>Oppioidea</taxon>
        <taxon>Oppiidae</taxon>
        <taxon>Medioppia</taxon>
    </lineage>
</organism>
<dbReference type="OrthoDB" id="590761at2759"/>
<dbReference type="Pfam" id="PF01652">
    <property type="entry name" value="IF4E"/>
    <property type="match status" value="1"/>
</dbReference>
<reference evidence="9" key="1">
    <citation type="submission" date="2020-11" db="EMBL/GenBank/DDBJ databases">
        <authorList>
            <person name="Tran Van P."/>
        </authorList>
    </citation>
    <scope>NUCLEOTIDE SEQUENCE</scope>
</reference>
<protein>
    <recommendedName>
        <fullName evidence="6">eIF-4F 25 kDa subunit</fullName>
    </recommendedName>
</protein>
<evidence type="ECO:0000256" key="4">
    <source>
        <dbReference type="ARBA" id="ARBA00022884"/>
    </source>
</evidence>
<feature type="region of interest" description="Disordered" evidence="8">
    <location>
        <begin position="30"/>
        <end position="81"/>
    </location>
</feature>
<evidence type="ECO:0000313" key="10">
    <source>
        <dbReference type="Proteomes" id="UP000759131"/>
    </source>
</evidence>
<dbReference type="Proteomes" id="UP000759131">
    <property type="component" value="Unassembled WGS sequence"/>
</dbReference>